<dbReference type="InterPro" id="IPR001387">
    <property type="entry name" value="Cro/C1-type_HTH"/>
</dbReference>
<dbReference type="GO" id="GO:0008483">
    <property type="term" value="F:transaminase activity"/>
    <property type="evidence" value="ECO:0007669"/>
    <property type="project" value="UniProtKB-KW"/>
</dbReference>
<dbReference type="SUPFAM" id="SSF47413">
    <property type="entry name" value="lambda repressor-like DNA-binding domains"/>
    <property type="match status" value="1"/>
</dbReference>
<organism evidence="5 6">
    <name type="scientific">Coprococcus comes</name>
    <dbReference type="NCBI Taxonomy" id="410072"/>
    <lineage>
        <taxon>Bacteria</taxon>
        <taxon>Bacillati</taxon>
        <taxon>Bacillota</taxon>
        <taxon>Clostridia</taxon>
        <taxon>Lachnospirales</taxon>
        <taxon>Lachnospiraceae</taxon>
        <taxon>Coprococcus</taxon>
    </lineage>
</organism>
<proteinExistence type="predicted"/>
<dbReference type="InterPro" id="IPR010982">
    <property type="entry name" value="Lambda_DNA-bd_dom_sf"/>
</dbReference>
<dbReference type="Pfam" id="PF01381">
    <property type="entry name" value="HTH_3"/>
    <property type="match status" value="1"/>
</dbReference>
<keyword evidence="2" id="KW-0238">DNA-binding</keyword>
<reference evidence="5 6" key="1">
    <citation type="submission" date="2015-09" db="EMBL/GenBank/DDBJ databases">
        <authorList>
            <consortium name="Pathogen Informatics"/>
        </authorList>
    </citation>
    <scope>NUCLEOTIDE SEQUENCE [LARGE SCALE GENOMIC DNA]</scope>
    <source>
        <strain evidence="5 6">2789STDY5834962</strain>
    </source>
</reference>
<accession>A0A173TYA7</accession>
<dbReference type="PROSITE" id="PS50943">
    <property type="entry name" value="HTH_CROC1"/>
    <property type="match status" value="1"/>
</dbReference>
<keyword evidence="3" id="KW-0804">Transcription</keyword>
<evidence type="ECO:0000256" key="2">
    <source>
        <dbReference type="ARBA" id="ARBA00023125"/>
    </source>
</evidence>
<dbReference type="PANTHER" id="PTHR40661">
    <property type="match status" value="1"/>
</dbReference>
<dbReference type="AlphaFoldDB" id="A0A173TYA7"/>
<keyword evidence="1" id="KW-0805">Transcription regulation</keyword>
<dbReference type="RefSeq" id="WP_055157727.1">
    <property type="nucleotide sequence ID" value="NZ_CYXR01000019.1"/>
</dbReference>
<dbReference type="CDD" id="cd00093">
    <property type="entry name" value="HTH_XRE"/>
    <property type="match status" value="1"/>
</dbReference>
<name>A0A173TYA7_9FIRM</name>
<feature type="domain" description="HTH cro/C1-type" evidence="4">
    <location>
        <begin position="10"/>
        <end position="64"/>
    </location>
</feature>
<evidence type="ECO:0000256" key="1">
    <source>
        <dbReference type="ARBA" id="ARBA00023015"/>
    </source>
</evidence>
<gene>
    <name evidence="5" type="ORF">ERS852574_02455</name>
</gene>
<evidence type="ECO:0000256" key="3">
    <source>
        <dbReference type="ARBA" id="ARBA00023163"/>
    </source>
</evidence>
<dbReference type="EMBL" id="CYXR01000019">
    <property type="protein sequence ID" value="CUN06208.1"/>
    <property type="molecule type" value="Genomic_DNA"/>
</dbReference>
<protein>
    <submittedName>
        <fullName evidence="5">Bifunctional HTH-domain containing protein/aminotransferase</fullName>
    </submittedName>
</protein>
<dbReference type="PANTHER" id="PTHR40661:SF1">
    <property type="entry name" value="HTH CRO_C1-TYPE DOMAIN-CONTAINING PROTEIN"/>
    <property type="match status" value="1"/>
</dbReference>
<keyword evidence="5" id="KW-0808">Transferase</keyword>
<evidence type="ECO:0000259" key="4">
    <source>
        <dbReference type="PROSITE" id="PS50943"/>
    </source>
</evidence>
<keyword evidence="5" id="KW-0032">Aminotransferase</keyword>
<dbReference type="SMART" id="SM00530">
    <property type="entry name" value="HTH_XRE"/>
    <property type="match status" value="1"/>
</dbReference>
<dbReference type="Gene3D" id="1.10.260.40">
    <property type="entry name" value="lambda repressor-like DNA-binding domains"/>
    <property type="match status" value="1"/>
</dbReference>
<sequence length="156" mass="18222">MEKAEIKDRIREAMELRELTQSELSEKAKIDKGQLSSYLSGKYKPRQRNIEALAKTLNVDEAWLMGFDSPMEPQSANVSNENRFNSDDERTLILSYRKLNDKNKKKCYIYTNTLLTNQQMEDELIVKAAHKYANVDVTEEMKQHADDIMNNPSEWE</sequence>
<evidence type="ECO:0000313" key="6">
    <source>
        <dbReference type="Proteomes" id="UP000095727"/>
    </source>
</evidence>
<dbReference type="GO" id="GO:0003677">
    <property type="term" value="F:DNA binding"/>
    <property type="evidence" value="ECO:0007669"/>
    <property type="project" value="UniProtKB-KW"/>
</dbReference>
<evidence type="ECO:0000313" key="5">
    <source>
        <dbReference type="EMBL" id="CUN06208.1"/>
    </source>
</evidence>
<dbReference type="Proteomes" id="UP000095727">
    <property type="component" value="Unassembled WGS sequence"/>
</dbReference>